<dbReference type="AlphaFoldDB" id="A0A5D0R466"/>
<organism evidence="1 2">
    <name type="scientific">Bizionia myxarmorum</name>
    <dbReference type="NCBI Taxonomy" id="291186"/>
    <lineage>
        <taxon>Bacteria</taxon>
        <taxon>Pseudomonadati</taxon>
        <taxon>Bacteroidota</taxon>
        <taxon>Flavobacteriia</taxon>
        <taxon>Flavobacteriales</taxon>
        <taxon>Flavobacteriaceae</taxon>
        <taxon>Bizionia</taxon>
    </lineage>
</organism>
<dbReference type="RefSeq" id="WP_148404430.1">
    <property type="nucleotide sequence ID" value="NZ_VSKK01000003.1"/>
</dbReference>
<dbReference type="Proteomes" id="UP000323720">
    <property type="component" value="Unassembled WGS sequence"/>
</dbReference>
<dbReference type="EMBL" id="VSKK01000003">
    <property type="protein sequence ID" value="TYB76380.1"/>
    <property type="molecule type" value="Genomic_DNA"/>
</dbReference>
<comment type="caution">
    <text evidence="1">The sequence shown here is derived from an EMBL/GenBank/DDBJ whole genome shotgun (WGS) entry which is preliminary data.</text>
</comment>
<accession>A0A5D0R466</accession>
<protein>
    <submittedName>
        <fullName evidence="1">Uncharacterized protein</fullName>
    </submittedName>
</protein>
<evidence type="ECO:0000313" key="1">
    <source>
        <dbReference type="EMBL" id="TYB76380.1"/>
    </source>
</evidence>
<name>A0A5D0R466_9FLAO</name>
<evidence type="ECO:0000313" key="2">
    <source>
        <dbReference type="Proteomes" id="UP000323720"/>
    </source>
</evidence>
<sequence length="84" mass="9534">MDNSYNFNLNSQDGATLELAVIGITNFINAGIHVQNLPYRRNLDRSDYSLVIFQQKGMCFIKHAYLAALAHANVHFEVKLYLGM</sequence>
<keyword evidence="2" id="KW-1185">Reference proteome</keyword>
<dbReference type="OrthoDB" id="5649947at2"/>
<reference evidence="1 2" key="1">
    <citation type="submission" date="2019-08" db="EMBL/GenBank/DDBJ databases">
        <title>Genomes of Antarctic Bizionia species.</title>
        <authorList>
            <person name="Bowman J.P."/>
        </authorList>
    </citation>
    <scope>NUCLEOTIDE SEQUENCE [LARGE SCALE GENOMIC DNA]</scope>
    <source>
        <strain evidence="1 2">ADA-4</strain>
    </source>
</reference>
<gene>
    <name evidence="1" type="ORF">ES674_12395</name>
</gene>
<proteinExistence type="predicted"/>